<proteinExistence type="predicted"/>
<evidence type="ECO:0000313" key="1">
    <source>
        <dbReference type="EMBL" id="QXO18498.1"/>
    </source>
</evidence>
<evidence type="ECO:0000313" key="2">
    <source>
        <dbReference type="Proteomes" id="UP000694232"/>
    </source>
</evidence>
<dbReference type="AlphaFoldDB" id="A0A975YP76"/>
<reference evidence="1" key="1">
    <citation type="submission" date="2021-06" db="EMBL/GenBank/DDBJ databases">
        <title>Vibrio nov. sp., novel gut bacterium isolated from Yellow Sea oyster.</title>
        <authorList>
            <person name="Muhammad N."/>
            <person name="Nguyen T.H."/>
            <person name="Lee Y.-J."/>
            <person name="Ko J."/>
            <person name="Kim S.-G."/>
        </authorList>
    </citation>
    <scope>NUCLEOTIDE SEQUENCE</scope>
    <source>
        <strain evidence="1">OG9-811</strain>
    </source>
</reference>
<accession>A0A975YP76</accession>
<dbReference type="RefSeq" id="WP_218562969.1">
    <property type="nucleotide sequence ID" value="NZ_CP076643.1"/>
</dbReference>
<organism evidence="1 2">
    <name type="scientific">Vibrio ostreae</name>
    <dbReference type="NCBI Taxonomy" id="2841925"/>
    <lineage>
        <taxon>Bacteria</taxon>
        <taxon>Pseudomonadati</taxon>
        <taxon>Pseudomonadota</taxon>
        <taxon>Gammaproteobacteria</taxon>
        <taxon>Vibrionales</taxon>
        <taxon>Vibrionaceae</taxon>
        <taxon>Vibrio</taxon>
    </lineage>
</organism>
<dbReference type="KEGG" id="vos:KNV97_09575"/>
<keyword evidence="2" id="KW-1185">Reference proteome</keyword>
<name>A0A975YP76_9VIBR</name>
<dbReference type="EMBL" id="CP076643">
    <property type="protein sequence ID" value="QXO18498.1"/>
    <property type="molecule type" value="Genomic_DNA"/>
</dbReference>
<dbReference type="Proteomes" id="UP000694232">
    <property type="component" value="Chromosome 1"/>
</dbReference>
<protein>
    <submittedName>
        <fullName evidence="1">Uncharacterized protein</fullName>
    </submittedName>
</protein>
<sequence length="117" mass="13489">MPLIFKASPEHDEDLCRQLAVFLDAHKTEFETRLIPDLTHIDLMAHNVNGIEVLSVEHISDHQYRLRYRYDWQLFNGCAGKDESGIERDSVRFTLDDNGVIDIAFLVTDERGTADEL</sequence>
<gene>
    <name evidence="1" type="ORF">KNV97_09575</name>
</gene>